<feature type="compositionally biased region" description="Basic and acidic residues" evidence="1">
    <location>
        <begin position="198"/>
        <end position="217"/>
    </location>
</feature>
<dbReference type="EMBL" id="LT594631">
    <property type="protein sequence ID" value="SCN45323.1"/>
    <property type="molecule type" value="Genomic_DNA"/>
</dbReference>
<sequence length="722" mass="85965">MKTNWRGFGFSAGYYIFEPKFIKIRKYIQDKIPSLKNEKNKQKFRVGCLAVAKYLIEEKSAPPYINQNNWEQVIQNYFEYRFDELTKYGGCPMILEQNDRDLLELSYEVKDFNEKKVKDLKSLERYKTENNTYNCNNNQSCIKKLSEYNVWIKEMEHRFENKKSLIEKNLQNQQGKFKFSVPLSDLLIPKTFKELPESVNSHRMEHEKSLRKEKEENIPQMESQNSPEGSSKPQDEGSQKTESLTPLQVPPLDTLPIQMPSDPITTEIQVRESEHKQVPDFKGSEIHISTTPTFTLGNPYITTLEVPQDQKTTQLHNKLPIIKPYSHQPTISIILYTSENSGNTYISILISFVVIIVFSLFVKYALLYLFKKTKKIKTRQVKLLRILPPSFLKQTSELFTNDHLEESIHDNKETIKKIKINEHNMNNYISPLKLKNNKYKTIIEVHMEVLKEYRNYNWEYEKDEFLEICLELFTKGEHGPYTNFTNNELITENTKSISYKEKQKILWKKWIEKHKKLSEKLKKVDWFNNLKNDWKRELANLKKKELKKNPSDKIQNIPFLHREMDIWRQWIAKKTMIIKQYIEPDLFKHVSYELYNISEEYKNDGSKDDFPLINIGDIANKECYQELYKHIKTKLLTKLCILVFMSVLEDCKKEDNLENRESYLDNSITKFKKKEKLENKTEDIENISAVNRDVLKHKENRSYTTNDRFTKEIDNWIKVDKT</sequence>
<dbReference type="AlphaFoldDB" id="A0A1D3RJL9"/>
<evidence type="ECO:0000313" key="4">
    <source>
        <dbReference type="Proteomes" id="UP000219813"/>
    </source>
</evidence>
<keyword evidence="2" id="KW-0812">Transmembrane</keyword>
<evidence type="ECO:0000256" key="1">
    <source>
        <dbReference type="SAM" id="MobiDB-lite"/>
    </source>
</evidence>
<keyword evidence="2" id="KW-1133">Transmembrane helix</keyword>
<dbReference type="Proteomes" id="UP000219813">
    <property type="component" value="Chromosome 10"/>
</dbReference>
<evidence type="ECO:0000256" key="2">
    <source>
        <dbReference type="SAM" id="Phobius"/>
    </source>
</evidence>
<dbReference type="RefSeq" id="XP_028862279.1">
    <property type="nucleotide sequence ID" value="XM_029005718.1"/>
</dbReference>
<dbReference type="KEGG" id="pmal:PMUG01_10051500"/>
<protein>
    <submittedName>
        <fullName evidence="3">STP1 protein</fullName>
    </submittedName>
</protein>
<evidence type="ECO:0000313" key="3">
    <source>
        <dbReference type="EMBL" id="SCN45323.1"/>
    </source>
</evidence>
<reference evidence="3 4" key="1">
    <citation type="submission" date="2016-06" db="EMBL/GenBank/DDBJ databases">
        <authorList>
            <consortium name="Pathogen Informatics"/>
        </authorList>
    </citation>
    <scope>NUCLEOTIDE SEQUENCE [LARGE SCALE GENOMIC DNA]</scope>
</reference>
<gene>
    <name evidence="3" type="primary">PmUG01_10051500</name>
    <name evidence="3" type="ORF">PMUG01_10051500</name>
</gene>
<accession>A0A1D3RJL9</accession>
<feature type="transmembrane region" description="Helical" evidence="2">
    <location>
        <begin position="345"/>
        <end position="370"/>
    </location>
</feature>
<dbReference type="OrthoDB" id="383264at2759"/>
<dbReference type="GeneID" id="39869517"/>
<keyword evidence="2" id="KW-0472">Membrane</keyword>
<dbReference type="VEuPathDB" id="PlasmoDB:PmUG01_10051500"/>
<organism evidence="3 4">
    <name type="scientific">Plasmodium malariae</name>
    <dbReference type="NCBI Taxonomy" id="5858"/>
    <lineage>
        <taxon>Eukaryota</taxon>
        <taxon>Sar</taxon>
        <taxon>Alveolata</taxon>
        <taxon>Apicomplexa</taxon>
        <taxon>Aconoidasida</taxon>
        <taxon>Haemosporida</taxon>
        <taxon>Plasmodiidae</taxon>
        <taxon>Plasmodium</taxon>
        <taxon>Plasmodium (Plasmodium)</taxon>
    </lineage>
</organism>
<name>A0A1D3RJL9_PLAMA</name>
<feature type="region of interest" description="Disordered" evidence="1">
    <location>
        <begin position="198"/>
        <end position="260"/>
    </location>
</feature>
<feature type="compositionally biased region" description="Polar residues" evidence="1">
    <location>
        <begin position="220"/>
        <end position="232"/>
    </location>
</feature>
<keyword evidence="4" id="KW-1185">Reference proteome</keyword>
<proteinExistence type="predicted"/>